<comment type="caution">
    <text evidence="3">The sequence shown here is derived from an EMBL/GenBank/DDBJ whole genome shotgun (WGS) entry which is preliminary data.</text>
</comment>
<evidence type="ECO:0000313" key="4">
    <source>
        <dbReference type="Proteomes" id="UP000192596"/>
    </source>
</evidence>
<sequence>MATVDVLAVRTLGLLPTDSHWPAIIAALRTAGFTATVANAFHANFARNWELTRSTAYRIIFLGSHDYAAWVHSHHRNPTDNELGPLLAAKMAAWKNANKCTTTIIRTSSDHGHEIGARVSVDASLIVAGHTSAAQVFYRPFTVAESNGVVDDDPSGEPPADPILPFNCQGLFGGVDATQSFSKGEVIRSNLFELRSLEPKDYLHQEVQWEGQGTVNNNEDHVATFAIPRYLDFVWETRVHEETVTGETKREFQSNLSSNMGLAGSIDGFGLEMNHSFNETDFSETWNKYASLYRYHQVYTLKLNQTDPAKLHLHLTDHALETFDVGTPASIVDTFGTHFMTKATFGGLKRWSSTLDVRNTDVSKSLGRSLGIKVAETSPAPADSADSNGQGGGKAPDSGSIKISDQDSLTQKIYNSMEKTTTDVVGGTPGSSSDDWTTSLYRNPAVINFTLRNIADLVLNPDKAAAVQAEVDARMKAVIVKVSHKAQIMFNSFSSTEDDHGSGGQMDISCAGLNRIDGWFNIGHYAMGSLGWDTSGYQGLMIRDIPDAKVPLIVKGQGTNRNWGMRSPHRLGLFELLGPAGYVSLSDMFIREEWIGVDRFEDHGMVHQDELTVEGEWGSKIWDDSHTGSNDVGSAWRVEVGAFDDAKSKIMIVPDGKGAASLFKCFNTQNTPTGKPRKLDLSKCKMLKNHFL</sequence>
<evidence type="ECO:0000256" key="1">
    <source>
        <dbReference type="SAM" id="MobiDB-lite"/>
    </source>
</evidence>
<name>A0A1V8SAB4_9PEZI</name>
<organism evidence="3 4">
    <name type="scientific">Cryoendolithus antarcticus</name>
    <dbReference type="NCBI Taxonomy" id="1507870"/>
    <lineage>
        <taxon>Eukaryota</taxon>
        <taxon>Fungi</taxon>
        <taxon>Dikarya</taxon>
        <taxon>Ascomycota</taxon>
        <taxon>Pezizomycotina</taxon>
        <taxon>Dothideomycetes</taxon>
        <taxon>Dothideomycetidae</taxon>
        <taxon>Cladosporiales</taxon>
        <taxon>Cladosporiaceae</taxon>
        <taxon>Cryoendolithus</taxon>
    </lineage>
</organism>
<dbReference type="STRING" id="1507870.A0A1V8SAB4"/>
<dbReference type="EMBL" id="NAJO01000075">
    <property type="protein sequence ID" value="OQN95947.1"/>
    <property type="molecule type" value="Genomic_DNA"/>
</dbReference>
<dbReference type="Proteomes" id="UP000192596">
    <property type="component" value="Unassembled WGS sequence"/>
</dbReference>
<keyword evidence="4" id="KW-1185">Reference proteome</keyword>
<protein>
    <recommendedName>
        <fullName evidence="2">MACPF domain-containing protein</fullName>
    </recommendedName>
</protein>
<accession>A0A1V8SAB4</accession>
<dbReference type="Pfam" id="PF01823">
    <property type="entry name" value="MACPF"/>
    <property type="match status" value="1"/>
</dbReference>
<feature type="domain" description="MACPF" evidence="2">
    <location>
        <begin position="275"/>
        <end position="458"/>
    </location>
</feature>
<gene>
    <name evidence="3" type="ORF">B0A48_17890</name>
</gene>
<proteinExistence type="predicted"/>
<dbReference type="InterPro" id="IPR020864">
    <property type="entry name" value="MACPF"/>
</dbReference>
<dbReference type="AlphaFoldDB" id="A0A1V8SAB4"/>
<dbReference type="OrthoDB" id="6150863at2759"/>
<feature type="region of interest" description="Disordered" evidence="1">
    <location>
        <begin position="373"/>
        <end position="404"/>
    </location>
</feature>
<evidence type="ECO:0000259" key="2">
    <source>
        <dbReference type="Pfam" id="PF01823"/>
    </source>
</evidence>
<evidence type="ECO:0000313" key="3">
    <source>
        <dbReference type="EMBL" id="OQN95947.1"/>
    </source>
</evidence>
<reference evidence="4" key="1">
    <citation type="submission" date="2017-03" db="EMBL/GenBank/DDBJ databases">
        <title>Genomes of endolithic fungi from Antarctica.</title>
        <authorList>
            <person name="Coleine C."/>
            <person name="Masonjones S."/>
            <person name="Stajich J.E."/>
        </authorList>
    </citation>
    <scope>NUCLEOTIDE SEQUENCE [LARGE SCALE GENOMIC DNA]</scope>
    <source>
        <strain evidence="4">CCFEE 5527</strain>
    </source>
</reference>
<dbReference type="InParanoid" id="A0A1V8SAB4"/>